<keyword evidence="1" id="KW-0472">Membrane</keyword>
<dbReference type="RefSeq" id="WP_015810168.1">
    <property type="nucleotide sequence ID" value="NC_013037.1"/>
</dbReference>
<feature type="transmembrane region" description="Helical" evidence="1">
    <location>
        <begin position="12"/>
        <end position="29"/>
    </location>
</feature>
<evidence type="ECO:0000256" key="1">
    <source>
        <dbReference type="SAM" id="Phobius"/>
    </source>
</evidence>
<dbReference type="eggNOG" id="ENOG5032S5N">
    <property type="taxonomic scope" value="Bacteria"/>
</dbReference>
<keyword evidence="1" id="KW-0812">Transmembrane</keyword>
<evidence type="ECO:0000259" key="2">
    <source>
        <dbReference type="Pfam" id="PF03779"/>
    </source>
</evidence>
<gene>
    <name evidence="3" type="ordered locus">Dfer_0649</name>
</gene>
<feature type="domain" description="SPW repeat-containing integral membrane" evidence="2">
    <location>
        <begin position="9"/>
        <end position="107"/>
    </location>
</feature>
<feature type="transmembrane region" description="Helical" evidence="1">
    <location>
        <begin position="35"/>
        <end position="55"/>
    </location>
</feature>
<dbReference type="Proteomes" id="UP000002011">
    <property type="component" value="Chromosome"/>
</dbReference>
<keyword evidence="4" id="KW-1185">Reference proteome</keyword>
<keyword evidence="1" id="KW-1133">Transmembrane helix</keyword>
<reference evidence="3 4" key="1">
    <citation type="journal article" date="2009" name="Stand. Genomic Sci.">
        <title>Complete genome sequence of Dyadobacter fermentans type strain (NS114).</title>
        <authorList>
            <person name="Lang E."/>
            <person name="Lapidus A."/>
            <person name="Chertkov O."/>
            <person name="Brettin T."/>
            <person name="Detter J.C."/>
            <person name="Han C."/>
            <person name="Copeland A."/>
            <person name="Glavina Del Rio T."/>
            <person name="Nolan M."/>
            <person name="Chen F."/>
            <person name="Lucas S."/>
            <person name="Tice H."/>
            <person name="Cheng J.F."/>
            <person name="Land M."/>
            <person name="Hauser L."/>
            <person name="Chang Y.J."/>
            <person name="Jeffries C.D."/>
            <person name="Kopitz M."/>
            <person name="Bruce D."/>
            <person name="Goodwin L."/>
            <person name="Pitluck S."/>
            <person name="Ovchinnikova G."/>
            <person name="Pati A."/>
            <person name="Ivanova N."/>
            <person name="Mavrommatis K."/>
            <person name="Chen A."/>
            <person name="Palaniappan K."/>
            <person name="Chain P."/>
            <person name="Bristow J."/>
            <person name="Eisen J.A."/>
            <person name="Markowitz V."/>
            <person name="Hugenholtz P."/>
            <person name="Goker M."/>
            <person name="Rohde M."/>
            <person name="Kyrpides N.C."/>
            <person name="Klenk H.P."/>
        </authorList>
    </citation>
    <scope>NUCLEOTIDE SEQUENCE [LARGE SCALE GENOMIC DNA]</scope>
    <source>
        <strain evidence="4">ATCC 700827 / DSM 18053 / CIP 107007 / KCTC 52180 / NS114</strain>
    </source>
</reference>
<evidence type="ECO:0000313" key="3">
    <source>
        <dbReference type="EMBL" id="ACT91911.1"/>
    </source>
</evidence>
<accession>C6W154</accession>
<sequence>MKIINTRTHARIDYLAGFFFMASPWIFGFKESVPATWIMIIVGLTALLLSLFTDYEGGMVRSIPMRVHLTIDVFSGAFLASSPWLFGFADEVFLPQLIMGLFEVSAGLLTSKHPSHEQSAGHVADPGREV</sequence>
<dbReference type="STRING" id="471854.Dfer_0649"/>
<protein>
    <recommendedName>
        <fullName evidence="2">SPW repeat-containing integral membrane domain-containing protein</fullName>
    </recommendedName>
</protein>
<dbReference type="EMBL" id="CP001619">
    <property type="protein sequence ID" value="ACT91911.1"/>
    <property type="molecule type" value="Genomic_DNA"/>
</dbReference>
<dbReference type="AlphaFoldDB" id="C6W154"/>
<name>C6W154_DYAFD</name>
<organism evidence="3 4">
    <name type="scientific">Dyadobacter fermentans (strain ATCC 700827 / DSM 18053 / CIP 107007 / KCTC 52180 / NS114)</name>
    <dbReference type="NCBI Taxonomy" id="471854"/>
    <lineage>
        <taxon>Bacteria</taxon>
        <taxon>Pseudomonadati</taxon>
        <taxon>Bacteroidota</taxon>
        <taxon>Cytophagia</taxon>
        <taxon>Cytophagales</taxon>
        <taxon>Spirosomataceae</taxon>
        <taxon>Dyadobacter</taxon>
    </lineage>
</organism>
<dbReference type="OrthoDB" id="129082at2"/>
<dbReference type="InterPro" id="IPR005530">
    <property type="entry name" value="SPW"/>
</dbReference>
<evidence type="ECO:0000313" key="4">
    <source>
        <dbReference type="Proteomes" id="UP000002011"/>
    </source>
</evidence>
<proteinExistence type="predicted"/>
<dbReference type="KEGG" id="dfe:Dfer_0649"/>
<dbReference type="Pfam" id="PF03779">
    <property type="entry name" value="SPW"/>
    <property type="match status" value="1"/>
</dbReference>
<dbReference type="HOGENOM" id="CLU_124842_2_0_10"/>